<dbReference type="GO" id="GO:0016791">
    <property type="term" value="F:phosphatase activity"/>
    <property type="evidence" value="ECO:0007669"/>
    <property type="project" value="TreeGrafter"/>
</dbReference>
<reference evidence="2 3" key="1">
    <citation type="submission" date="2013-04" db="EMBL/GenBank/DDBJ databases">
        <title>Oceanicola sp. 22II1-22F33 Genome Sequencing.</title>
        <authorList>
            <person name="Lai Q."/>
            <person name="Li G."/>
            <person name="Shao Z."/>
        </authorList>
    </citation>
    <scope>NUCLEOTIDE SEQUENCE [LARGE SCALE GENOMIC DNA]</scope>
    <source>
        <strain evidence="2 3">22II1-22F33</strain>
    </source>
</reference>
<gene>
    <name evidence="2" type="ORF">ATO3_05405</name>
</gene>
<name>A0A225NMA5_9RHOB</name>
<dbReference type="GO" id="GO:0008803">
    <property type="term" value="F:bis(5'-nucleosyl)-tetraphosphatase (symmetrical) activity"/>
    <property type="evidence" value="ECO:0007669"/>
    <property type="project" value="TreeGrafter"/>
</dbReference>
<dbReference type="OrthoDB" id="9807890at2"/>
<dbReference type="EMBL" id="AQQR01000002">
    <property type="protein sequence ID" value="OWU75651.1"/>
    <property type="molecule type" value="Genomic_DNA"/>
</dbReference>
<proteinExistence type="predicted"/>
<protein>
    <submittedName>
        <fullName evidence="2">Serine/threonine protein phosphatase</fullName>
    </submittedName>
</protein>
<dbReference type="InterPro" id="IPR004843">
    <property type="entry name" value="Calcineurin-like_PHP"/>
</dbReference>
<dbReference type="PANTHER" id="PTHR42850:SF4">
    <property type="entry name" value="ZINC-DEPENDENT ENDOPOLYPHOSPHATASE"/>
    <property type="match status" value="1"/>
</dbReference>
<dbReference type="Gene3D" id="3.60.21.10">
    <property type="match status" value="1"/>
</dbReference>
<dbReference type="Pfam" id="PF00149">
    <property type="entry name" value="Metallophos"/>
    <property type="match status" value="1"/>
</dbReference>
<dbReference type="GO" id="GO:0005737">
    <property type="term" value="C:cytoplasm"/>
    <property type="evidence" value="ECO:0007669"/>
    <property type="project" value="TreeGrafter"/>
</dbReference>
<dbReference type="InterPro" id="IPR029052">
    <property type="entry name" value="Metallo-depent_PP-like"/>
</dbReference>
<evidence type="ECO:0000313" key="3">
    <source>
        <dbReference type="Proteomes" id="UP000215377"/>
    </source>
</evidence>
<dbReference type="GO" id="GO:0110154">
    <property type="term" value="P:RNA decapping"/>
    <property type="evidence" value="ECO:0007669"/>
    <property type="project" value="TreeGrafter"/>
</dbReference>
<organism evidence="2 3">
    <name type="scientific">Marinibacterium profundimaris</name>
    <dbReference type="NCBI Taxonomy" id="1679460"/>
    <lineage>
        <taxon>Bacteria</taxon>
        <taxon>Pseudomonadati</taxon>
        <taxon>Pseudomonadota</taxon>
        <taxon>Alphaproteobacteria</taxon>
        <taxon>Rhodobacterales</taxon>
        <taxon>Paracoccaceae</taxon>
        <taxon>Marinibacterium</taxon>
    </lineage>
</organism>
<sequence length="242" mass="26279">MTQPLYAVGDVHGQKSEFDKVLDQIAADGGPEAEIIFLGDYVDRGPDSRGVIQALMDGVAGGRPWHVLRGNHDRMFCRFLRQADQHDANILSGKGWLHPALGGMATLASYGVEGVEDGDIAAIHAAARDAVPEAHVDFLASRDLTLERDGKLFVHAGIRPGVPLSAQDEEDLVWIRGPFLEFEEAHPWLVIHGHTALEDHTHFGNRVDLDGGAGYGRPLHAAVIEGDSLWSLKDDGRQPLVP</sequence>
<dbReference type="RefSeq" id="WP_088648814.1">
    <property type="nucleotide sequence ID" value="NZ_AQQR01000002.1"/>
</dbReference>
<feature type="domain" description="Calcineurin-like phosphoesterase" evidence="1">
    <location>
        <begin position="5"/>
        <end position="198"/>
    </location>
</feature>
<dbReference type="PANTHER" id="PTHR42850">
    <property type="entry name" value="METALLOPHOSPHOESTERASE"/>
    <property type="match status" value="1"/>
</dbReference>
<evidence type="ECO:0000259" key="1">
    <source>
        <dbReference type="Pfam" id="PF00149"/>
    </source>
</evidence>
<keyword evidence="3" id="KW-1185">Reference proteome</keyword>
<dbReference type="SUPFAM" id="SSF56300">
    <property type="entry name" value="Metallo-dependent phosphatases"/>
    <property type="match status" value="1"/>
</dbReference>
<evidence type="ECO:0000313" key="2">
    <source>
        <dbReference type="EMBL" id="OWU75651.1"/>
    </source>
</evidence>
<dbReference type="AlphaFoldDB" id="A0A225NMA5"/>
<comment type="caution">
    <text evidence="2">The sequence shown here is derived from an EMBL/GenBank/DDBJ whole genome shotgun (WGS) entry which is preliminary data.</text>
</comment>
<dbReference type="CDD" id="cd00144">
    <property type="entry name" value="MPP_PPP_family"/>
    <property type="match status" value="1"/>
</dbReference>
<dbReference type="Proteomes" id="UP000215377">
    <property type="component" value="Unassembled WGS sequence"/>
</dbReference>
<accession>A0A225NMA5</accession>
<dbReference type="InterPro" id="IPR050126">
    <property type="entry name" value="Ap4A_hydrolase"/>
</dbReference>